<evidence type="ECO:0000256" key="1">
    <source>
        <dbReference type="SAM" id="MobiDB-lite"/>
    </source>
</evidence>
<dbReference type="AlphaFoldDB" id="A0ABD2HW61"/>
<proteinExistence type="predicted"/>
<dbReference type="Proteomes" id="UP001620645">
    <property type="component" value="Unassembled WGS sequence"/>
</dbReference>
<keyword evidence="2" id="KW-0732">Signal</keyword>
<evidence type="ECO:0000313" key="4">
    <source>
        <dbReference type="Proteomes" id="UP001620645"/>
    </source>
</evidence>
<evidence type="ECO:0000313" key="3">
    <source>
        <dbReference type="EMBL" id="KAL3072112.1"/>
    </source>
</evidence>
<comment type="caution">
    <text evidence="3">The sequence shown here is derived from an EMBL/GenBank/DDBJ whole genome shotgun (WGS) entry which is preliminary data.</text>
</comment>
<feature type="region of interest" description="Disordered" evidence="1">
    <location>
        <begin position="108"/>
        <end position="131"/>
    </location>
</feature>
<feature type="chain" id="PRO_5044887871" evidence="2">
    <location>
        <begin position="19"/>
        <end position="131"/>
    </location>
</feature>
<name>A0ABD2HW61_HETSC</name>
<sequence length="131" mass="13786">MLIFLIVISAVLINSALGNVDHPKTAVDKSTNEAPTDENNDQQQDNASGSGKLMKGMVWLLAASSGFNGANAVGDNGVLQVNPTIPPANAPLPPKHFVKLSDLKPHTQVMPNVPRKIGNNANNNGKKNGNQ</sequence>
<keyword evidence="4" id="KW-1185">Reference proteome</keyword>
<feature type="compositionally biased region" description="Low complexity" evidence="1">
    <location>
        <begin position="116"/>
        <end position="131"/>
    </location>
</feature>
<feature type="compositionally biased region" description="Basic and acidic residues" evidence="1">
    <location>
        <begin position="22"/>
        <end position="31"/>
    </location>
</feature>
<protein>
    <submittedName>
        <fullName evidence="3">Uncharacterized protein</fullName>
    </submittedName>
</protein>
<reference evidence="3 4" key="1">
    <citation type="submission" date="2024-10" db="EMBL/GenBank/DDBJ databases">
        <authorList>
            <person name="Kim D."/>
        </authorList>
    </citation>
    <scope>NUCLEOTIDE SEQUENCE [LARGE SCALE GENOMIC DNA]</scope>
    <source>
        <strain evidence="3">Taebaek</strain>
    </source>
</reference>
<organism evidence="3 4">
    <name type="scientific">Heterodera schachtii</name>
    <name type="common">Sugarbeet cyst nematode worm</name>
    <name type="synonym">Tylenchus schachtii</name>
    <dbReference type="NCBI Taxonomy" id="97005"/>
    <lineage>
        <taxon>Eukaryota</taxon>
        <taxon>Metazoa</taxon>
        <taxon>Ecdysozoa</taxon>
        <taxon>Nematoda</taxon>
        <taxon>Chromadorea</taxon>
        <taxon>Rhabditida</taxon>
        <taxon>Tylenchina</taxon>
        <taxon>Tylenchomorpha</taxon>
        <taxon>Tylenchoidea</taxon>
        <taxon>Heteroderidae</taxon>
        <taxon>Heteroderinae</taxon>
        <taxon>Heterodera</taxon>
    </lineage>
</organism>
<gene>
    <name evidence="3" type="ORF">niasHS_016287</name>
</gene>
<accession>A0ABD2HW61</accession>
<feature type="region of interest" description="Disordered" evidence="1">
    <location>
        <begin position="22"/>
        <end position="50"/>
    </location>
</feature>
<dbReference type="EMBL" id="JBICCN010000374">
    <property type="protein sequence ID" value="KAL3072112.1"/>
    <property type="molecule type" value="Genomic_DNA"/>
</dbReference>
<feature type="signal peptide" evidence="2">
    <location>
        <begin position="1"/>
        <end position="18"/>
    </location>
</feature>
<evidence type="ECO:0000256" key="2">
    <source>
        <dbReference type="SAM" id="SignalP"/>
    </source>
</evidence>